<keyword evidence="2" id="KW-1185">Reference proteome</keyword>
<organism evidence="1 2">
    <name type="scientific">Marinovum algicola</name>
    <dbReference type="NCBI Taxonomy" id="42444"/>
    <lineage>
        <taxon>Bacteria</taxon>
        <taxon>Pseudomonadati</taxon>
        <taxon>Pseudomonadota</taxon>
        <taxon>Alphaproteobacteria</taxon>
        <taxon>Rhodobacterales</taxon>
        <taxon>Roseobacteraceae</taxon>
        <taxon>Marinovum</taxon>
    </lineage>
</organism>
<evidence type="ECO:0000313" key="2">
    <source>
        <dbReference type="Proteomes" id="UP000182932"/>
    </source>
</evidence>
<sequence length="228" mass="24876">MFDRYAIYYTPPEGALAEALADWLGWDATRGADRQPPVLAGLPRPAAALTDRPRKYGAHGTLKPPFHLAPGCVADELTGALDAFAAGRAPVWLDGLEVTRIGRFLALVPRGDTRAIADLAAATVQQFDRFRAPPTAEALARRRKARLSPRQEANLIRWGYPHVMEDFRFHITLTGPLRPEEITPVTDALTRHLAPLVPAPFAVEALSLLGADVATGRFHLIRRAPLTG</sequence>
<dbReference type="Proteomes" id="UP000182932">
    <property type="component" value="Unassembled WGS sequence"/>
</dbReference>
<gene>
    <name evidence="1" type="ORF">SAMN04487940_110185</name>
</gene>
<accession>A0A975ZP87</accession>
<dbReference type="AlphaFoldDB" id="A0A975ZP87"/>
<dbReference type="PIRSF" id="PIRSF033328">
    <property type="entry name" value="Phest_Mll4975"/>
    <property type="match status" value="1"/>
</dbReference>
<reference evidence="1 2" key="1">
    <citation type="submission" date="2016-10" db="EMBL/GenBank/DDBJ databases">
        <authorList>
            <person name="Varghese N."/>
            <person name="Submissions S."/>
        </authorList>
    </citation>
    <scope>NUCLEOTIDE SEQUENCE [LARGE SCALE GENOMIC DNA]</scope>
    <source>
        <strain evidence="1 2">FF3</strain>
    </source>
</reference>
<dbReference type="GeneID" id="80819246"/>
<proteinExistence type="predicted"/>
<dbReference type="EMBL" id="FNYY01000010">
    <property type="protein sequence ID" value="SEJ79876.1"/>
    <property type="molecule type" value="Genomic_DNA"/>
</dbReference>
<protein>
    <submittedName>
        <fullName evidence="1">Phosphonate metabolism protein</fullName>
    </submittedName>
</protein>
<evidence type="ECO:0000313" key="1">
    <source>
        <dbReference type="EMBL" id="SEJ79876.1"/>
    </source>
</evidence>
<name>A0A975ZP87_9RHOB</name>
<dbReference type="Pfam" id="PF06299">
    <property type="entry name" value="DUF1045"/>
    <property type="match status" value="1"/>
</dbReference>
<comment type="caution">
    <text evidence="1">The sequence shown here is derived from an EMBL/GenBank/DDBJ whole genome shotgun (WGS) entry which is preliminary data.</text>
</comment>
<dbReference type="Gene3D" id="3.90.1140.10">
    <property type="entry name" value="Cyclic phosphodiesterase"/>
    <property type="match status" value="1"/>
</dbReference>
<dbReference type="RefSeq" id="WP_074837284.1">
    <property type="nucleotide sequence ID" value="NZ_FNYY01000010.1"/>
</dbReference>
<dbReference type="InterPro" id="IPR009389">
    <property type="entry name" value="DUF1045"/>
</dbReference>